<proteinExistence type="predicted"/>
<dbReference type="EMBL" id="FOUM01000067">
    <property type="protein sequence ID" value="SFO12535.1"/>
    <property type="molecule type" value="Genomic_DNA"/>
</dbReference>
<dbReference type="InterPro" id="IPR012910">
    <property type="entry name" value="Plug_dom"/>
</dbReference>
<protein>
    <submittedName>
        <fullName evidence="3">TonB-linked outer membrane protein, SusC/RagA family</fullName>
    </submittedName>
</protein>
<evidence type="ECO:0000256" key="1">
    <source>
        <dbReference type="SAM" id="SignalP"/>
    </source>
</evidence>
<dbReference type="AlphaFoldDB" id="A0A1I5EM00"/>
<evidence type="ECO:0000259" key="2">
    <source>
        <dbReference type="Pfam" id="PF07715"/>
    </source>
</evidence>
<feature type="domain" description="TonB-dependent receptor plug" evidence="2">
    <location>
        <begin position="112"/>
        <end position="217"/>
    </location>
</feature>
<sequence length="1000" mass="111877">MKRIYFIIMLSIGISCLANAQQLDVTLRVTDGQNRPLQEVVMEVEGDQGYYVTDADGIIRFSAEKGVKATLTKDFMFSRQITIDKSNMAVRLDAHHQVFDLGFNESVTKELSASAINGVTAGEIEASGQSQVLGALYGLIPGLTVSQPGGTSPWPSWSVPGVNVRGRGSFSGNNVIVLVDGIQRDASTIHVDEVKSVSVLKDAAALALYGVRGADGVICISTKRGGEHKFRMNGGYSMGLQTPFRIPEMADPVAYAGALNEALANDGLSPYYSQRDILSLADGTNTVIPTVDWQKELLRNVAFNHDVNLSFDGSSRNMRYYVYTNYTSNRGFFDNTKLNDDYSTQLEYYALKLRTNLEADLTPKTKLMLNLMGRIQQLQQPGGGIDLTDMYTTPTVGIPVRAEDGKWVRTKVFNNPLANKMATGSNVLFSRLLSGDLTLRQDLSMWLDGLKAEVRVAYDNHAEINDVKSKTYSYYEVYPQYDAAKNITGYSRTAYGTDSPLKFNNGTLNWQYMQMALWAKLDYARRIGKHAFSVAGIFNRNYLSYTGANQTFVHHDYILNATYNYADRYLLNGVLSCSASSKLPSGNKFRLYPALSAAWIISNEAFMKNFKNLDFLKLRASYGIVGMDANLAYDMDKQFNGSTSSWFVYTGINAAQGMGEGRLPSVHIQPEKEYKANVGIELGLLKGLTFEWDVFYNKRTNIRTNGSGTISSVVGIGVPDVFTGEVKNYGTEFSLGWNQRIGNFGYYVRGNFSYAKNEITNMEEAYQPYAYMYQTGNAIGRYYGLVAEGFYQQSDFKTDGTLSDGLPVNSFIKNPQPGDVKYKDLNKDGKIDNYDYTYQLGSELPEINYGFQIGADYRNLGFNAYFQGVANKTVATALSSVYVPLAGGNKNISKHYLKNYWSAERPSGKYPRLTTLDNANNYLNSQIWTEKGDFLKLRELEVYYRMRDLNFGKMKLSECKFFLRGTNLFSIDNIKIFDPEYISMGYPSARTYEIGMNVFF</sequence>
<dbReference type="Gene3D" id="2.170.130.10">
    <property type="entry name" value="TonB-dependent receptor, plug domain"/>
    <property type="match status" value="1"/>
</dbReference>
<dbReference type="PROSITE" id="PS00018">
    <property type="entry name" value="EF_HAND_1"/>
    <property type="match status" value="1"/>
</dbReference>
<feature type="chain" id="PRO_5010282301" evidence="1">
    <location>
        <begin position="21"/>
        <end position="1000"/>
    </location>
</feature>
<dbReference type="InterPro" id="IPR023996">
    <property type="entry name" value="TonB-dep_OMP_SusC/RagA"/>
</dbReference>
<dbReference type="InterPro" id="IPR037066">
    <property type="entry name" value="Plug_dom_sf"/>
</dbReference>
<feature type="signal peptide" evidence="1">
    <location>
        <begin position="1"/>
        <end position="20"/>
    </location>
</feature>
<keyword evidence="1" id="KW-0732">Signal</keyword>
<dbReference type="NCBIfam" id="TIGR04057">
    <property type="entry name" value="SusC_RagA_signa"/>
    <property type="match status" value="1"/>
</dbReference>
<dbReference type="PROSITE" id="PS51257">
    <property type="entry name" value="PROKAR_LIPOPROTEIN"/>
    <property type="match status" value="1"/>
</dbReference>
<dbReference type="NCBIfam" id="TIGR04056">
    <property type="entry name" value="OMP_RagA_SusC"/>
    <property type="match status" value="1"/>
</dbReference>
<gene>
    <name evidence="3" type="ORF">SAMN05216250_1675</name>
</gene>
<evidence type="ECO:0000313" key="4">
    <source>
        <dbReference type="Proteomes" id="UP000183766"/>
    </source>
</evidence>
<reference evidence="3 4" key="1">
    <citation type="submission" date="2016-10" db="EMBL/GenBank/DDBJ databases">
        <authorList>
            <person name="de Groot N.N."/>
        </authorList>
    </citation>
    <scope>NUCLEOTIDE SEQUENCE [LARGE SCALE GENOMIC DNA]</scope>
    <source>
        <strain evidence="3 4">NLAE-zl-C202</strain>
    </source>
</reference>
<dbReference type="InterPro" id="IPR018247">
    <property type="entry name" value="EF_Hand_1_Ca_BS"/>
</dbReference>
<dbReference type="InterPro" id="IPR023997">
    <property type="entry name" value="TonB-dep_OMP_SusC/RagA_CS"/>
</dbReference>
<dbReference type="SUPFAM" id="SSF56935">
    <property type="entry name" value="Porins"/>
    <property type="match status" value="1"/>
</dbReference>
<dbReference type="RefSeq" id="WP_074911450.1">
    <property type="nucleotide sequence ID" value="NZ_FOUM01000067.1"/>
</dbReference>
<dbReference type="Proteomes" id="UP000183766">
    <property type="component" value="Unassembled WGS sequence"/>
</dbReference>
<name>A0A1I5EM00_9BACE</name>
<organism evidence="3 4">
    <name type="scientific">Bacteroides xylanisolvens</name>
    <dbReference type="NCBI Taxonomy" id="371601"/>
    <lineage>
        <taxon>Bacteria</taxon>
        <taxon>Pseudomonadati</taxon>
        <taxon>Bacteroidota</taxon>
        <taxon>Bacteroidia</taxon>
        <taxon>Bacteroidales</taxon>
        <taxon>Bacteroidaceae</taxon>
        <taxon>Bacteroides</taxon>
    </lineage>
</organism>
<accession>A0A1I5EM00</accession>
<dbReference type="Pfam" id="PF07715">
    <property type="entry name" value="Plug"/>
    <property type="match status" value="1"/>
</dbReference>
<evidence type="ECO:0000313" key="3">
    <source>
        <dbReference type="EMBL" id="SFO12535.1"/>
    </source>
</evidence>